<dbReference type="GO" id="GO:0043005">
    <property type="term" value="C:neuron projection"/>
    <property type="evidence" value="ECO:0007669"/>
    <property type="project" value="TreeGrafter"/>
</dbReference>
<evidence type="ECO:0000256" key="1">
    <source>
        <dbReference type="ARBA" id="ARBA00004651"/>
    </source>
</evidence>
<dbReference type="GO" id="GO:0008188">
    <property type="term" value="F:neuropeptide receptor activity"/>
    <property type="evidence" value="ECO:0007669"/>
    <property type="project" value="InterPro"/>
</dbReference>
<feature type="transmembrane region" description="Helical" evidence="14">
    <location>
        <begin position="449"/>
        <end position="471"/>
    </location>
</feature>
<dbReference type="InterPro" id="IPR009150">
    <property type="entry name" value="Neuropept_B/W_rcpt"/>
</dbReference>
<dbReference type="FunFam" id="1.20.1070.10:FF:000102">
    <property type="entry name" value="neuropeptides B/W receptor type 1"/>
    <property type="match status" value="1"/>
</dbReference>
<evidence type="ECO:0000256" key="14">
    <source>
        <dbReference type="SAM" id="Phobius"/>
    </source>
</evidence>
<sequence length="659" mass="74458">MENKTMQTSCNLTSPDYNQTNCTTLTWMFYSDFYIWLPVIYSVICAVGLTGNTAVIYVILKAPKMKTVTNLFILNLAIADDLFTLVLPINIAEHLLNYWPFGEILCKVILSIDHYNIFSSIFFLTVMSVDRYLVVVSTLRSKRMPHRTYRLAKTVSLSVWVLVILIVMPFTFFAGIYVSPDDAESRKSCVLSFPSPESFWFKASRIYTLVLGFVIPVSTICILYSVMLYKLRRTRLNSNGKALDKARKRVTMMVFIVLAVCLFCWTPFHLSTVVALTSDLPTTPLVIVLGALFTMELLELSDVQQMFNDSRFQRNLSELDDVDEPLSRSAKITVVVVYLIVCVVGLVGNCLVMFVIIRYTKMKTATNIYIFNLALADALVLATLPFQGTDVILGFWPFGLALCKAVVAIDYYNMFTSVFTLTIMSVDRYVAVCHPVRSLTVRTPLRAKLINVAVWVLASAVGLPVMIMGQVEEDVYGAECMLNLPKPKEHWGPVFVICVFLFSFLIPVVIISVCYGLMVRRLRSVRLLSGSREKDRNLRRITYMVLSVVAAFVLCWMPVQVLALIQALGHMDLGASHSSIAAMHFCIALGYANSCLNPVLYAFLDENFKRCFREFCILANSSLFLEDQNKRSLRQERECAEEEEKEVVIDEGAIPMCVD</sequence>
<feature type="domain" description="G-protein coupled receptors family 1 profile" evidence="15">
    <location>
        <begin position="348"/>
        <end position="601"/>
    </location>
</feature>
<dbReference type="CDD" id="cd15087">
    <property type="entry name" value="7tmA_NPBWR"/>
    <property type="match status" value="1"/>
</dbReference>
<evidence type="ECO:0000256" key="7">
    <source>
        <dbReference type="ARBA" id="ARBA00023139"/>
    </source>
</evidence>
<comment type="subcellular location">
    <subcellularLocation>
        <location evidence="1">Cell membrane</location>
        <topology evidence="1">Multi-pass membrane protein</topology>
    </subcellularLocation>
</comment>
<evidence type="ECO:0000313" key="16">
    <source>
        <dbReference type="EMBL" id="ROL46983.1"/>
    </source>
</evidence>
<keyword evidence="2" id="KW-1003">Cell membrane</keyword>
<reference evidence="16 17" key="1">
    <citation type="submission" date="2018-10" db="EMBL/GenBank/DDBJ databases">
        <title>Genome assembly for a Yunnan-Guizhou Plateau 3E fish, Anabarilius grahami (Regan), and its evolutionary and genetic applications.</title>
        <authorList>
            <person name="Jiang W."/>
        </authorList>
    </citation>
    <scope>NUCLEOTIDE SEQUENCE [LARGE SCALE GENOMIC DNA]</scope>
    <source>
        <strain evidence="16">AG-KIZ</strain>
        <tissue evidence="16">Muscle</tissue>
    </source>
</reference>
<comment type="caution">
    <text evidence="16">The sequence shown here is derived from an EMBL/GenBank/DDBJ whole genome shotgun (WGS) entry which is preliminary data.</text>
</comment>
<dbReference type="PANTHER" id="PTHR24229:SF11">
    <property type="entry name" value="NOCICEPTIN RECEPTOR"/>
    <property type="match status" value="1"/>
</dbReference>
<dbReference type="SMART" id="SM01381">
    <property type="entry name" value="7TM_GPCR_Srsx"/>
    <property type="match status" value="1"/>
</dbReference>
<evidence type="ECO:0000256" key="10">
    <source>
        <dbReference type="ARBA" id="ARBA00023180"/>
    </source>
</evidence>
<feature type="transmembrane region" description="Helical" evidence="14">
    <location>
        <begin position="33"/>
        <end position="60"/>
    </location>
</feature>
<protein>
    <submittedName>
        <fullName evidence="16">Nociceptin receptor</fullName>
    </submittedName>
</protein>
<feature type="transmembrane region" description="Helical" evidence="14">
    <location>
        <begin position="580"/>
        <end position="604"/>
    </location>
</feature>
<dbReference type="SUPFAM" id="SSF81321">
    <property type="entry name" value="Family A G protein-coupled receptor-like"/>
    <property type="match status" value="2"/>
</dbReference>
<gene>
    <name evidence="16" type="ORF">DPX16_20635</name>
</gene>
<keyword evidence="8" id="KW-1015">Disulfide bond</keyword>
<keyword evidence="6 14" id="KW-0472">Membrane</keyword>
<dbReference type="InterPro" id="IPR000276">
    <property type="entry name" value="GPCR_Rhodpsn"/>
</dbReference>
<proteinExistence type="inferred from homology"/>
<feature type="transmembrane region" description="Helical" evidence="14">
    <location>
        <begin position="368"/>
        <end position="386"/>
    </location>
</feature>
<keyword evidence="17" id="KW-1185">Reference proteome</keyword>
<name>A0A3N0YLB7_ANAGA</name>
<evidence type="ECO:0000256" key="13">
    <source>
        <dbReference type="RuleBase" id="RU000688"/>
    </source>
</evidence>
<keyword evidence="11 13" id="KW-0807">Transducer</keyword>
<dbReference type="AlphaFoldDB" id="A0A3N0YLB7"/>
<feature type="transmembrane region" description="Helical" evidence="14">
    <location>
        <begin position="392"/>
        <end position="412"/>
    </location>
</feature>
<dbReference type="InterPro" id="IPR017452">
    <property type="entry name" value="GPCR_Rhodpsn_7TM"/>
</dbReference>
<organism evidence="16 17">
    <name type="scientific">Anabarilius grahami</name>
    <name type="common">Kanglang fish</name>
    <name type="synonym">Barilius grahami</name>
    <dbReference type="NCBI Taxonomy" id="495550"/>
    <lineage>
        <taxon>Eukaryota</taxon>
        <taxon>Metazoa</taxon>
        <taxon>Chordata</taxon>
        <taxon>Craniata</taxon>
        <taxon>Vertebrata</taxon>
        <taxon>Euteleostomi</taxon>
        <taxon>Actinopterygii</taxon>
        <taxon>Neopterygii</taxon>
        <taxon>Teleostei</taxon>
        <taxon>Ostariophysi</taxon>
        <taxon>Cypriniformes</taxon>
        <taxon>Xenocyprididae</taxon>
        <taxon>Xenocypridinae</taxon>
        <taxon>Xenocypridinae incertae sedis</taxon>
        <taxon>Anabarilius</taxon>
    </lineage>
</organism>
<dbReference type="PROSITE" id="PS00237">
    <property type="entry name" value="G_PROTEIN_RECEP_F1_1"/>
    <property type="match status" value="1"/>
</dbReference>
<evidence type="ECO:0000259" key="15">
    <source>
        <dbReference type="PROSITE" id="PS50262"/>
    </source>
</evidence>
<evidence type="ECO:0000256" key="8">
    <source>
        <dbReference type="ARBA" id="ARBA00023157"/>
    </source>
</evidence>
<evidence type="ECO:0000256" key="9">
    <source>
        <dbReference type="ARBA" id="ARBA00023170"/>
    </source>
</evidence>
<dbReference type="OrthoDB" id="6076970at2759"/>
<feature type="transmembrane region" description="Helical" evidence="14">
    <location>
        <begin position="250"/>
        <end position="268"/>
    </location>
</feature>
<keyword evidence="3 13" id="KW-0812">Transmembrane</keyword>
<evidence type="ECO:0000256" key="4">
    <source>
        <dbReference type="ARBA" id="ARBA00022989"/>
    </source>
</evidence>
<dbReference type="PRINTS" id="PR01855">
    <property type="entry name" value="NRPEPTIDEWR"/>
</dbReference>
<dbReference type="GO" id="GO:0042923">
    <property type="term" value="F:neuropeptide binding"/>
    <property type="evidence" value="ECO:0007669"/>
    <property type="project" value="TreeGrafter"/>
</dbReference>
<feature type="transmembrane region" description="Helical" evidence="14">
    <location>
        <begin position="541"/>
        <end position="568"/>
    </location>
</feature>
<evidence type="ECO:0000256" key="6">
    <source>
        <dbReference type="ARBA" id="ARBA00023136"/>
    </source>
</evidence>
<feature type="transmembrane region" description="Helical" evidence="14">
    <location>
        <begin position="117"/>
        <end position="136"/>
    </location>
</feature>
<feature type="transmembrane region" description="Helical" evidence="14">
    <location>
        <begin position="72"/>
        <end position="91"/>
    </location>
</feature>
<feature type="transmembrane region" description="Helical" evidence="14">
    <location>
        <begin position="206"/>
        <end position="229"/>
    </location>
</feature>
<feature type="transmembrane region" description="Helical" evidence="14">
    <location>
        <begin position="332"/>
        <end position="356"/>
    </location>
</feature>
<keyword evidence="5 13" id="KW-0297">G-protein coupled receptor</keyword>
<feature type="transmembrane region" description="Helical" evidence="14">
    <location>
        <begin position="157"/>
        <end position="178"/>
    </location>
</feature>
<keyword evidence="9 13" id="KW-0675">Receptor</keyword>
<evidence type="ECO:0000256" key="5">
    <source>
        <dbReference type="ARBA" id="ARBA00023040"/>
    </source>
</evidence>
<evidence type="ECO:0000313" key="17">
    <source>
        <dbReference type="Proteomes" id="UP000281406"/>
    </source>
</evidence>
<dbReference type="EMBL" id="RJVU01036174">
    <property type="protein sequence ID" value="ROL46983.1"/>
    <property type="molecule type" value="Genomic_DNA"/>
</dbReference>
<dbReference type="FunFam" id="1.20.1070.10:FF:000014">
    <property type="entry name" value="Kappa-type opioid receptor 1"/>
    <property type="match status" value="1"/>
</dbReference>
<keyword evidence="4 14" id="KW-1133">Transmembrane helix</keyword>
<keyword evidence="7" id="KW-0564">Palmitate</keyword>
<keyword evidence="12" id="KW-0449">Lipoprotein</keyword>
<evidence type="ECO:0000256" key="11">
    <source>
        <dbReference type="ARBA" id="ARBA00023224"/>
    </source>
</evidence>
<dbReference type="PROSITE" id="PS50262">
    <property type="entry name" value="G_PROTEIN_RECEP_F1_2"/>
    <property type="match status" value="2"/>
</dbReference>
<dbReference type="GO" id="GO:0001626">
    <property type="term" value="F:nociceptin receptor activity"/>
    <property type="evidence" value="ECO:0007669"/>
    <property type="project" value="TreeGrafter"/>
</dbReference>
<evidence type="ECO:0000256" key="2">
    <source>
        <dbReference type="ARBA" id="ARBA00022475"/>
    </source>
</evidence>
<accession>A0A3N0YLB7</accession>
<dbReference type="Proteomes" id="UP000281406">
    <property type="component" value="Unassembled WGS sequence"/>
</dbReference>
<dbReference type="Gene3D" id="1.20.1070.10">
    <property type="entry name" value="Rhodopsin 7-helix transmembrane proteins"/>
    <property type="match status" value="2"/>
</dbReference>
<dbReference type="PRINTS" id="PR00237">
    <property type="entry name" value="GPCRRHODOPSN"/>
</dbReference>
<evidence type="ECO:0000256" key="12">
    <source>
        <dbReference type="ARBA" id="ARBA00023288"/>
    </source>
</evidence>
<keyword evidence="10" id="KW-0325">Glycoprotein</keyword>
<evidence type="ECO:0000256" key="3">
    <source>
        <dbReference type="ARBA" id="ARBA00022692"/>
    </source>
</evidence>
<dbReference type="GO" id="GO:0019233">
    <property type="term" value="P:sensory perception of pain"/>
    <property type="evidence" value="ECO:0007669"/>
    <property type="project" value="TreeGrafter"/>
</dbReference>
<dbReference type="Pfam" id="PF00001">
    <property type="entry name" value="7tm_1"/>
    <property type="match status" value="2"/>
</dbReference>
<feature type="domain" description="G-protein coupled receptors family 1 profile" evidence="15">
    <location>
        <begin position="51"/>
        <end position="274"/>
    </location>
</feature>
<dbReference type="PANTHER" id="PTHR24229">
    <property type="entry name" value="NEUROPEPTIDES RECEPTOR"/>
    <property type="match status" value="1"/>
</dbReference>
<feature type="transmembrane region" description="Helical" evidence="14">
    <location>
        <begin position="491"/>
        <end position="520"/>
    </location>
</feature>
<dbReference type="GO" id="GO:0005886">
    <property type="term" value="C:plasma membrane"/>
    <property type="evidence" value="ECO:0007669"/>
    <property type="project" value="UniProtKB-SubCell"/>
</dbReference>
<comment type="similarity">
    <text evidence="13">Belongs to the G-protein coupled receptor 1 family.</text>
</comment>